<dbReference type="InterPro" id="IPR019819">
    <property type="entry name" value="Carboxylesterase_B_CS"/>
</dbReference>
<dbReference type="PANTHER" id="PTHR11559">
    <property type="entry name" value="CARBOXYLESTERASE"/>
    <property type="match status" value="1"/>
</dbReference>
<dbReference type="STRING" id="1073090.A0A1L9SEE3"/>
<evidence type="ECO:0000313" key="5">
    <source>
        <dbReference type="EMBL" id="OJJ45549.1"/>
    </source>
</evidence>
<evidence type="ECO:0000256" key="1">
    <source>
        <dbReference type="ARBA" id="ARBA00005964"/>
    </source>
</evidence>
<dbReference type="RefSeq" id="XP_022580059.1">
    <property type="nucleotide sequence ID" value="XM_022725866.1"/>
</dbReference>
<evidence type="ECO:0000256" key="2">
    <source>
        <dbReference type="ARBA" id="ARBA00022801"/>
    </source>
</evidence>
<dbReference type="InterPro" id="IPR002018">
    <property type="entry name" value="CarbesteraseB"/>
</dbReference>
<reference evidence="6" key="1">
    <citation type="journal article" date="2017" name="Genome Biol.">
        <title>Comparative genomics reveals high biological diversity and specific adaptations in the industrially and medically important fungal genus Aspergillus.</title>
        <authorList>
            <person name="de Vries R.P."/>
            <person name="Riley R."/>
            <person name="Wiebenga A."/>
            <person name="Aguilar-Osorio G."/>
            <person name="Amillis S."/>
            <person name="Uchima C.A."/>
            <person name="Anderluh G."/>
            <person name="Asadollahi M."/>
            <person name="Askin M."/>
            <person name="Barry K."/>
            <person name="Battaglia E."/>
            <person name="Bayram O."/>
            <person name="Benocci T."/>
            <person name="Braus-Stromeyer S.A."/>
            <person name="Caldana C."/>
            <person name="Canovas D."/>
            <person name="Cerqueira G.C."/>
            <person name="Chen F."/>
            <person name="Chen W."/>
            <person name="Choi C."/>
            <person name="Clum A."/>
            <person name="Dos Santos R.A."/>
            <person name="Damasio A.R."/>
            <person name="Diallinas G."/>
            <person name="Emri T."/>
            <person name="Fekete E."/>
            <person name="Flipphi M."/>
            <person name="Freyberg S."/>
            <person name="Gallo A."/>
            <person name="Gournas C."/>
            <person name="Habgood R."/>
            <person name="Hainaut M."/>
            <person name="Harispe M.L."/>
            <person name="Henrissat B."/>
            <person name="Hilden K.S."/>
            <person name="Hope R."/>
            <person name="Hossain A."/>
            <person name="Karabika E."/>
            <person name="Karaffa L."/>
            <person name="Karanyi Z."/>
            <person name="Krasevec N."/>
            <person name="Kuo A."/>
            <person name="Kusch H."/>
            <person name="LaButti K."/>
            <person name="Lagendijk E.L."/>
            <person name="Lapidus A."/>
            <person name="Levasseur A."/>
            <person name="Lindquist E."/>
            <person name="Lipzen A."/>
            <person name="Logrieco A.F."/>
            <person name="MacCabe A."/>
            <person name="Maekelae M.R."/>
            <person name="Malavazi I."/>
            <person name="Melin P."/>
            <person name="Meyer V."/>
            <person name="Mielnichuk N."/>
            <person name="Miskei M."/>
            <person name="Molnar A.P."/>
            <person name="Mule G."/>
            <person name="Ngan C.Y."/>
            <person name="Orejas M."/>
            <person name="Orosz E."/>
            <person name="Ouedraogo J.P."/>
            <person name="Overkamp K.M."/>
            <person name="Park H.-S."/>
            <person name="Perrone G."/>
            <person name="Piumi F."/>
            <person name="Punt P.J."/>
            <person name="Ram A.F."/>
            <person name="Ramon A."/>
            <person name="Rauscher S."/>
            <person name="Record E."/>
            <person name="Riano-Pachon D.M."/>
            <person name="Robert V."/>
            <person name="Roehrig J."/>
            <person name="Ruller R."/>
            <person name="Salamov A."/>
            <person name="Salih N.S."/>
            <person name="Samson R.A."/>
            <person name="Sandor E."/>
            <person name="Sanguinetti M."/>
            <person name="Schuetze T."/>
            <person name="Sepcic K."/>
            <person name="Shelest E."/>
            <person name="Sherlock G."/>
            <person name="Sophianopoulou V."/>
            <person name="Squina F.M."/>
            <person name="Sun H."/>
            <person name="Susca A."/>
            <person name="Todd R.B."/>
            <person name="Tsang A."/>
            <person name="Unkles S.E."/>
            <person name="van de Wiele N."/>
            <person name="van Rossen-Uffink D."/>
            <person name="Oliveira J.V."/>
            <person name="Vesth T.C."/>
            <person name="Visser J."/>
            <person name="Yu J.-H."/>
            <person name="Zhou M."/>
            <person name="Andersen M.R."/>
            <person name="Archer D.B."/>
            <person name="Baker S.E."/>
            <person name="Benoit I."/>
            <person name="Brakhage A.A."/>
            <person name="Braus G.H."/>
            <person name="Fischer R."/>
            <person name="Frisvad J.C."/>
            <person name="Goldman G.H."/>
            <person name="Houbraken J."/>
            <person name="Oakley B."/>
            <person name="Pocsi I."/>
            <person name="Scazzocchio C."/>
            <person name="Seiboth B."/>
            <person name="vanKuyk P.A."/>
            <person name="Wortman J."/>
            <person name="Dyer P.S."/>
            <person name="Grigoriev I.V."/>
        </authorList>
    </citation>
    <scope>NUCLEOTIDE SEQUENCE [LARGE SCALE GENOMIC DNA]</scope>
    <source>
        <strain evidence="6">CBS 506.65</strain>
    </source>
</reference>
<feature type="signal peptide" evidence="3">
    <location>
        <begin position="1"/>
        <end position="21"/>
    </location>
</feature>
<dbReference type="AlphaFoldDB" id="A0A1L9SEE3"/>
<dbReference type="PROSITE" id="PS51257">
    <property type="entry name" value="PROKAR_LIPOPROTEIN"/>
    <property type="match status" value="1"/>
</dbReference>
<organism evidence="5 6">
    <name type="scientific">Penicilliopsis zonata CBS 506.65</name>
    <dbReference type="NCBI Taxonomy" id="1073090"/>
    <lineage>
        <taxon>Eukaryota</taxon>
        <taxon>Fungi</taxon>
        <taxon>Dikarya</taxon>
        <taxon>Ascomycota</taxon>
        <taxon>Pezizomycotina</taxon>
        <taxon>Eurotiomycetes</taxon>
        <taxon>Eurotiomycetidae</taxon>
        <taxon>Eurotiales</taxon>
        <taxon>Aspergillaceae</taxon>
        <taxon>Penicilliopsis</taxon>
    </lineage>
</organism>
<accession>A0A1L9SEE3</accession>
<dbReference type="VEuPathDB" id="FungiDB:ASPZODRAFT_152607"/>
<evidence type="ECO:0000259" key="4">
    <source>
        <dbReference type="Pfam" id="PF00135"/>
    </source>
</evidence>
<evidence type="ECO:0000256" key="3">
    <source>
        <dbReference type="RuleBase" id="RU361235"/>
    </source>
</evidence>
<comment type="similarity">
    <text evidence="1 3">Belongs to the type-B carboxylesterase/lipase family.</text>
</comment>
<name>A0A1L9SEE3_9EURO</name>
<feature type="chain" id="PRO_5011825880" description="Carboxylic ester hydrolase" evidence="3">
    <location>
        <begin position="22"/>
        <end position="562"/>
    </location>
</feature>
<dbReference type="EC" id="3.1.1.-" evidence="3"/>
<dbReference type="Proteomes" id="UP000184188">
    <property type="component" value="Unassembled WGS sequence"/>
</dbReference>
<sequence length="562" mass="61332">MDFLRGRVVLLVLVLVSACIATRLPIVDLGYELHQAYSYNETSGLYNFSNIRYAAPPVGNLRWRPPVAPTVNRSVVHTGSRGRICPQATPMWETDIAPDFVVSVIEGVPYTGPTNISSFSYTPGTPDPRTTEDCLFLDIVVPKKIFDRSQNKTSVPENATAPVLVWIFGGGYTSGDKSEESPTGLIERSLKGGKEGIVFVALNYRLGAFGWLAGSSLTGNGTANAALYDQRFALDWVYKNIHLFGGNPNRVTVMGESAGGGSIEHQITAFGGSRGPAPFQQAILQSPGWYPVPEQDEQEDTLQEFLGLLNVSTIAQARSLPSSDLIAANAYQVAKTQLYGTFKYGPVVDGVFAPELPGMLLLEGRFDHNLSIMVGHNANEGLAFTPPYSVESDGLELLIKSHLPEISANAENYITNVLYPANYSGLYGYNTTVGRSALTIGDLVFSCNTDYLNRAYGNDTYAYMFSIPPAIHGQDVPYTFYTPGVSSASDVESTYIADVMQDYFTSFVETGVPNSTIGPVFEKYGARGRLLNLGLTNITAMQDPTRNPRCKWWQKGLYFPHN</sequence>
<keyword evidence="6" id="KW-1185">Reference proteome</keyword>
<feature type="domain" description="Carboxylesterase type B" evidence="4">
    <location>
        <begin position="40"/>
        <end position="553"/>
    </location>
</feature>
<keyword evidence="3" id="KW-0732">Signal</keyword>
<dbReference type="PROSITE" id="PS00122">
    <property type="entry name" value="CARBOXYLESTERASE_B_1"/>
    <property type="match status" value="1"/>
</dbReference>
<dbReference type="GeneID" id="34612330"/>
<evidence type="ECO:0000313" key="6">
    <source>
        <dbReference type="Proteomes" id="UP000184188"/>
    </source>
</evidence>
<dbReference type="InterPro" id="IPR029058">
    <property type="entry name" value="AB_hydrolase_fold"/>
</dbReference>
<proteinExistence type="inferred from homology"/>
<dbReference type="SUPFAM" id="SSF53474">
    <property type="entry name" value="alpha/beta-Hydrolases"/>
    <property type="match status" value="1"/>
</dbReference>
<protein>
    <recommendedName>
        <fullName evidence="3">Carboxylic ester hydrolase</fullName>
        <ecNumber evidence="3">3.1.1.-</ecNumber>
    </recommendedName>
</protein>
<keyword evidence="2 3" id="KW-0378">Hydrolase</keyword>
<dbReference type="InterPro" id="IPR019826">
    <property type="entry name" value="Carboxylesterase_B_AS"/>
</dbReference>
<dbReference type="GO" id="GO:0016787">
    <property type="term" value="F:hydrolase activity"/>
    <property type="evidence" value="ECO:0007669"/>
    <property type="project" value="UniProtKB-KW"/>
</dbReference>
<dbReference type="PROSITE" id="PS00941">
    <property type="entry name" value="CARBOXYLESTERASE_B_2"/>
    <property type="match status" value="1"/>
</dbReference>
<dbReference type="OrthoDB" id="408631at2759"/>
<dbReference type="EMBL" id="KV878344">
    <property type="protein sequence ID" value="OJJ45549.1"/>
    <property type="molecule type" value="Genomic_DNA"/>
</dbReference>
<gene>
    <name evidence="5" type="ORF">ASPZODRAFT_152607</name>
</gene>
<dbReference type="InterPro" id="IPR050309">
    <property type="entry name" value="Type-B_Carboxylest/Lipase"/>
</dbReference>
<dbReference type="Pfam" id="PF00135">
    <property type="entry name" value="COesterase"/>
    <property type="match status" value="1"/>
</dbReference>
<dbReference type="Gene3D" id="3.40.50.1820">
    <property type="entry name" value="alpha/beta hydrolase"/>
    <property type="match status" value="1"/>
</dbReference>